<accession>A0A6J7S775</accession>
<gene>
    <name evidence="2" type="ORF">UFOPK4173_01347</name>
</gene>
<evidence type="ECO:0000256" key="1">
    <source>
        <dbReference type="SAM" id="Phobius"/>
    </source>
</evidence>
<protein>
    <submittedName>
        <fullName evidence="2">Unannotated protein</fullName>
    </submittedName>
</protein>
<keyword evidence="1" id="KW-1133">Transmembrane helix</keyword>
<evidence type="ECO:0000313" key="2">
    <source>
        <dbReference type="EMBL" id="CAB5037184.1"/>
    </source>
</evidence>
<feature type="transmembrane region" description="Helical" evidence="1">
    <location>
        <begin position="56"/>
        <end position="77"/>
    </location>
</feature>
<dbReference type="EMBL" id="CAFBPW010000171">
    <property type="protein sequence ID" value="CAB5037184.1"/>
    <property type="molecule type" value="Genomic_DNA"/>
</dbReference>
<keyword evidence="1" id="KW-0812">Transmembrane</keyword>
<sequence length="97" mass="10281">MHNSLEVTTTDTCNITTGNAATTARPLAHEVPLLAAISPNSTPAAKKRNSERGEGVISTAVAVLIIAFLGIALWTGFNSMMRTATSRTRTQVEQIGR</sequence>
<organism evidence="2">
    <name type="scientific">freshwater metagenome</name>
    <dbReference type="NCBI Taxonomy" id="449393"/>
    <lineage>
        <taxon>unclassified sequences</taxon>
        <taxon>metagenomes</taxon>
        <taxon>ecological metagenomes</taxon>
    </lineage>
</organism>
<reference evidence="2" key="1">
    <citation type="submission" date="2020-05" db="EMBL/GenBank/DDBJ databases">
        <authorList>
            <person name="Chiriac C."/>
            <person name="Salcher M."/>
            <person name="Ghai R."/>
            <person name="Kavagutti S V."/>
        </authorList>
    </citation>
    <scope>NUCLEOTIDE SEQUENCE</scope>
</reference>
<dbReference type="AlphaFoldDB" id="A0A6J7S775"/>
<proteinExistence type="predicted"/>
<keyword evidence="1" id="KW-0472">Membrane</keyword>
<name>A0A6J7S775_9ZZZZ</name>